<dbReference type="AlphaFoldDB" id="A0A1D1VJW7"/>
<reference evidence="2 3" key="1">
    <citation type="journal article" date="2016" name="Nat. Commun.">
        <title>Extremotolerant tardigrade genome and improved radiotolerance of human cultured cells by tardigrade-unique protein.</title>
        <authorList>
            <person name="Hashimoto T."/>
            <person name="Horikawa D.D."/>
            <person name="Saito Y."/>
            <person name="Kuwahara H."/>
            <person name="Kozuka-Hata H."/>
            <person name="Shin-I T."/>
            <person name="Minakuchi Y."/>
            <person name="Ohishi K."/>
            <person name="Motoyama A."/>
            <person name="Aizu T."/>
            <person name="Enomoto A."/>
            <person name="Kondo K."/>
            <person name="Tanaka S."/>
            <person name="Hara Y."/>
            <person name="Koshikawa S."/>
            <person name="Sagara H."/>
            <person name="Miura T."/>
            <person name="Yokobori S."/>
            <person name="Miyagawa K."/>
            <person name="Suzuki Y."/>
            <person name="Kubo T."/>
            <person name="Oyama M."/>
            <person name="Kohara Y."/>
            <person name="Fujiyama A."/>
            <person name="Arakawa K."/>
            <person name="Katayama T."/>
            <person name="Toyoda A."/>
            <person name="Kunieda T."/>
        </authorList>
    </citation>
    <scope>NUCLEOTIDE SEQUENCE [LARGE SCALE GENOMIC DNA]</scope>
    <source>
        <strain evidence="2 3">YOKOZUNA-1</strain>
    </source>
</reference>
<evidence type="ECO:0000256" key="1">
    <source>
        <dbReference type="SAM" id="Phobius"/>
    </source>
</evidence>
<dbReference type="EMBL" id="BDGG01000007">
    <property type="protein sequence ID" value="GAV01211.1"/>
    <property type="molecule type" value="Genomic_DNA"/>
</dbReference>
<name>A0A1D1VJW7_RAMVA</name>
<evidence type="ECO:0000313" key="3">
    <source>
        <dbReference type="Proteomes" id="UP000186922"/>
    </source>
</evidence>
<gene>
    <name evidence="2" type="primary">RvY_11955-1</name>
    <name evidence="2" type="synonym">RvY_11955.1</name>
    <name evidence="2" type="ORF">RvY_11955</name>
</gene>
<keyword evidence="1" id="KW-0472">Membrane</keyword>
<dbReference type="OrthoDB" id="2192830at2759"/>
<keyword evidence="3" id="KW-1185">Reference proteome</keyword>
<comment type="caution">
    <text evidence="2">The sequence shown here is derived from an EMBL/GenBank/DDBJ whole genome shotgun (WGS) entry which is preliminary data.</text>
</comment>
<keyword evidence="1" id="KW-1133">Transmembrane helix</keyword>
<accession>A0A1D1VJW7</accession>
<proteinExistence type="predicted"/>
<feature type="transmembrane region" description="Helical" evidence="1">
    <location>
        <begin position="36"/>
        <end position="55"/>
    </location>
</feature>
<protein>
    <submittedName>
        <fullName evidence="2">Uncharacterized protein</fullName>
    </submittedName>
</protein>
<sequence>MMVDAYVNWISWRAKDSEVSSALSVDLLEWEFQKRLLISAFAHGIFLLGTSFVGIKRLRSRRGDNPAPSFGFFLNGMVVSLFAVVLKLPAVIWRSSSHPFDSMFWGCWMLQLISSRQVYMILSKTSECESFATVSFFLLCSLLFQTFWDSPAVEGTCPI</sequence>
<dbReference type="Proteomes" id="UP000186922">
    <property type="component" value="Unassembled WGS sequence"/>
</dbReference>
<organism evidence="2 3">
    <name type="scientific">Ramazzottius varieornatus</name>
    <name type="common">Water bear</name>
    <name type="synonym">Tardigrade</name>
    <dbReference type="NCBI Taxonomy" id="947166"/>
    <lineage>
        <taxon>Eukaryota</taxon>
        <taxon>Metazoa</taxon>
        <taxon>Ecdysozoa</taxon>
        <taxon>Tardigrada</taxon>
        <taxon>Eutardigrada</taxon>
        <taxon>Parachela</taxon>
        <taxon>Hypsibioidea</taxon>
        <taxon>Ramazzottiidae</taxon>
        <taxon>Ramazzottius</taxon>
    </lineage>
</organism>
<keyword evidence="1" id="KW-0812">Transmembrane</keyword>
<feature type="transmembrane region" description="Helical" evidence="1">
    <location>
        <begin position="67"/>
        <end position="90"/>
    </location>
</feature>
<evidence type="ECO:0000313" key="2">
    <source>
        <dbReference type="EMBL" id="GAV01211.1"/>
    </source>
</evidence>